<protein>
    <recommendedName>
        <fullName evidence="4">Wall-associated receptor kinase galacturonan-binding domain-containing protein</fullName>
    </recommendedName>
</protein>
<keyword evidence="2 3" id="KW-0732">Signal</keyword>
<sequence length="294" mass="33816">MLSQNLVLKCFYYLFMIMICFLQTCHGKQSPYNCSPSACGHIHNISSPFGLRDDPQHCGNPIYNLSCENNTTTILYLGSQNYHVQAINYENQTIRLTDPAIKKNDTCSFPQHSASLYGLQSSGLGLFWVSLAPTPIAFMSCQYPVSDSALTLDITQDCFNQSGNNTRHTYIKFFNIGEPNIIDTMCRIDLMTMTSLRFKDAKKVSLKEFHSFLLYGFELEFRAREFMSCRIHWQCWLPVDIMRLSTWRPVNIMTIMTAFGFCSCYVFGGECEYLYTTSSFFCYFKYGNLTYGSF</sequence>
<dbReference type="PANTHER" id="PTHR33138">
    <property type="entry name" value="OS01G0690200 PROTEIN"/>
    <property type="match status" value="1"/>
</dbReference>
<evidence type="ECO:0000259" key="4">
    <source>
        <dbReference type="Pfam" id="PF13947"/>
    </source>
</evidence>
<dbReference type="GO" id="GO:0030247">
    <property type="term" value="F:polysaccharide binding"/>
    <property type="evidence" value="ECO:0007669"/>
    <property type="project" value="InterPro"/>
</dbReference>
<dbReference type="OrthoDB" id="1146903at2759"/>
<dbReference type="Proteomes" id="UP000231279">
    <property type="component" value="Unassembled WGS sequence"/>
</dbReference>
<evidence type="ECO:0000313" key="6">
    <source>
        <dbReference type="Proteomes" id="UP000231279"/>
    </source>
</evidence>
<feature type="domain" description="Wall-associated receptor kinase galacturonan-binding" evidence="4">
    <location>
        <begin position="34"/>
        <end position="98"/>
    </location>
</feature>
<dbReference type="InterPro" id="IPR025287">
    <property type="entry name" value="WAK_GUB"/>
</dbReference>
<organism evidence="5 6">
    <name type="scientific">Handroanthus impetiginosus</name>
    <dbReference type="NCBI Taxonomy" id="429701"/>
    <lineage>
        <taxon>Eukaryota</taxon>
        <taxon>Viridiplantae</taxon>
        <taxon>Streptophyta</taxon>
        <taxon>Embryophyta</taxon>
        <taxon>Tracheophyta</taxon>
        <taxon>Spermatophyta</taxon>
        <taxon>Magnoliopsida</taxon>
        <taxon>eudicotyledons</taxon>
        <taxon>Gunneridae</taxon>
        <taxon>Pentapetalae</taxon>
        <taxon>asterids</taxon>
        <taxon>lamiids</taxon>
        <taxon>Lamiales</taxon>
        <taxon>Bignoniaceae</taxon>
        <taxon>Crescentiina</taxon>
        <taxon>Tabebuia alliance</taxon>
        <taxon>Handroanthus</taxon>
    </lineage>
</organism>
<comment type="caution">
    <text evidence="5">The sequence shown here is derived from an EMBL/GenBank/DDBJ whole genome shotgun (WGS) entry which is preliminary data.</text>
</comment>
<keyword evidence="6" id="KW-1185">Reference proteome</keyword>
<evidence type="ECO:0000256" key="1">
    <source>
        <dbReference type="ARBA" id="ARBA00004167"/>
    </source>
</evidence>
<evidence type="ECO:0000256" key="2">
    <source>
        <dbReference type="ARBA" id="ARBA00022729"/>
    </source>
</evidence>
<evidence type="ECO:0000256" key="3">
    <source>
        <dbReference type="SAM" id="SignalP"/>
    </source>
</evidence>
<dbReference type="PANTHER" id="PTHR33138:SF30">
    <property type="entry name" value="LEAF RUST 10 DISEASE-RESISTANCE LOCUS RECEPTOR-LIKE PROTEIN KINASE-LIKE 2.7"/>
    <property type="match status" value="1"/>
</dbReference>
<evidence type="ECO:0000313" key="5">
    <source>
        <dbReference type="EMBL" id="PIN14770.1"/>
    </source>
</evidence>
<accession>A0A2G9HBU1</accession>
<dbReference type="GO" id="GO:0016020">
    <property type="term" value="C:membrane"/>
    <property type="evidence" value="ECO:0007669"/>
    <property type="project" value="UniProtKB-SubCell"/>
</dbReference>
<feature type="signal peptide" evidence="3">
    <location>
        <begin position="1"/>
        <end position="27"/>
    </location>
</feature>
<dbReference type="Pfam" id="PF13947">
    <property type="entry name" value="GUB_WAK_bind"/>
    <property type="match status" value="1"/>
</dbReference>
<feature type="chain" id="PRO_5013627857" description="Wall-associated receptor kinase galacturonan-binding domain-containing protein" evidence="3">
    <location>
        <begin position="28"/>
        <end position="294"/>
    </location>
</feature>
<name>A0A2G9HBU1_9LAMI</name>
<gene>
    <name evidence="5" type="ORF">CDL12_12602</name>
</gene>
<dbReference type="EMBL" id="NKXS01002217">
    <property type="protein sequence ID" value="PIN14770.1"/>
    <property type="molecule type" value="Genomic_DNA"/>
</dbReference>
<reference evidence="6" key="1">
    <citation type="journal article" date="2018" name="Gigascience">
        <title>Genome assembly of the Pink Ipe (Handroanthus impetiginosus, Bignoniaceae), a highly valued, ecologically keystone Neotropical timber forest tree.</title>
        <authorList>
            <person name="Silva-Junior O.B."/>
            <person name="Grattapaglia D."/>
            <person name="Novaes E."/>
            <person name="Collevatti R.G."/>
        </authorList>
    </citation>
    <scope>NUCLEOTIDE SEQUENCE [LARGE SCALE GENOMIC DNA]</scope>
    <source>
        <strain evidence="6">cv. UFG-1</strain>
    </source>
</reference>
<dbReference type="STRING" id="429701.A0A2G9HBU1"/>
<comment type="subcellular location">
    <subcellularLocation>
        <location evidence="1">Membrane</location>
        <topology evidence="1">Single-pass membrane protein</topology>
    </subcellularLocation>
</comment>
<dbReference type="AlphaFoldDB" id="A0A2G9HBU1"/>
<proteinExistence type="predicted"/>